<keyword evidence="3" id="KW-1185">Reference proteome</keyword>
<accession>A0ABP0T923</accession>
<proteinExistence type="predicted"/>
<sequence>MDPSHQQKREARTDPLQRAGIELPQRPAAVEDPQKRVVIDVPQSRPPQTVLPRTAMDIQKEKEDKEAMRRWRQQGILAGAARFAELEQALQEIRVNALQVLKTPYYRNCKAARNIRRVGMRVMRELCKKMRSETVLIGKERRLGDRGGGGDVSAPKRRRIGTPAEPKVPATVATADAIVGGSPAGVNFVLMTPDVSTDGPELMPVKQQQNMLN</sequence>
<dbReference type="PANTHER" id="PTHR35459:SF2">
    <property type="entry name" value="T1N6.14 PROTEIN"/>
    <property type="match status" value="1"/>
</dbReference>
<dbReference type="PANTHER" id="PTHR35459">
    <property type="entry name" value="T1N6.14 PROTEIN"/>
    <property type="match status" value="1"/>
</dbReference>
<protein>
    <submittedName>
        <fullName evidence="2">Uncharacterized protein</fullName>
    </submittedName>
</protein>
<feature type="compositionally biased region" description="Basic and acidic residues" evidence="1">
    <location>
        <begin position="1"/>
        <end position="15"/>
    </location>
</feature>
<feature type="region of interest" description="Disordered" evidence="1">
    <location>
        <begin position="1"/>
        <end position="35"/>
    </location>
</feature>
<evidence type="ECO:0000313" key="3">
    <source>
        <dbReference type="Proteomes" id="UP001497512"/>
    </source>
</evidence>
<name>A0ABP0T923_9BRYO</name>
<dbReference type="Proteomes" id="UP001497512">
    <property type="component" value="Chromosome 1"/>
</dbReference>
<feature type="region of interest" description="Disordered" evidence="1">
    <location>
        <begin position="142"/>
        <end position="163"/>
    </location>
</feature>
<organism evidence="2 3">
    <name type="scientific">Sphagnum troendelagicum</name>
    <dbReference type="NCBI Taxonomy" id="128251"/>
    <lineage>
        <taxon>Eukaryota</taxon>
        <taxon>Viridiplantae</taxon>
        <taxon>Streptophyta</taxon>
        <taxon>Embryophyta</taxon>
        <taxon>Bryophyta</taxon>
        <taxon>Sphagnophytina</taxon>
        <taxon>Sphagnopsida</taxon>
        <taxon>Sphagnales</taxon>
        <taxon>Sphagnaceae</taxon>
        <taxon>Sphagnum</taxon>
    </lineage>
</organism>
<reference evidence="2 3" key="1">
    <citation type="submission" date="2024-02" db="EMBL/GenBank/DDBJ databases">
        <authorList>
            <consortium name="ELIXIR-Norway"/>
            <consortium name="Elixir Norway"/>
        </authorList>
    </citation>
    <scope>NUCLEOTIDE SEQUENCE [LARGE SCALE GENOMIC DNA]</scope>
</reference>
<evidence type="ECO:0000256" key="1">
    <source>
        <dbReference type="SAM" id="MobiDB-lite"/>
    </source>
</evidence>
<dbReference type="EMBL" id="OZ019893">
    <property type="protein sequence ID" value="CAK9190136.1"/>
    <property type="molecule type" value="Genomic_DNA"/>
</dbReference>
<evidence type="ECO:0000313" key="2">
    <source>
        <dbReference type="EMBL" id="CAK9190136.1"/>
    </source>
</evidence>
<gene>
    <name evidence="2" type="ORF">CSSPTR1EN2_LOCUS686</name>
</gene>